<dbReference type="EnsemblPlants" id="Pp3c24_1070V3.1">
    <property type="protein sequence ID" value="Pp3c24_1070V3.1"/>
    <property type="gene ID" value="Pp3c24_1070"/>
</dbReference>
<dbReference type="Gramene" id="Pp3c24_1070V3.1">
    <property type="protein sequence ID" value="Pp3c24_1070V3.1"/>
    <property type="gene ID" value="Pp3c24_1070"/>
</dbReference>
<name>A9RNH2_PHYPA</name>
<feature type="region of interest" description="Disordered" evidence="1">
    <location>
        <begin position="41"/>
        <end position="60"/>
    </location>
</feature>
<dbReference type="PaxDb" id="3218-PP1S18_348V6.1"/>
<evidence type="ECO:0000256" key="1">
    <source>
        <dbReference type="SAM" id="MobiDB-lite"/>
    </source>
</evidence>
<accession>A9RNH2</accession>
<evidence type="ECO:0000313" key="3">
    <source>
        <dbReference type="EnsemblPlants" id="Pp3c24_1070V3.1"/>
    </source>
</evidence>
<protein>
    <submittedName>
        <fullName evidence="2 3">Uncharacterized protein</fullName>
    </submittedName>
</protein>
<reference evidence="2 4" key="1">
    <citation type="journal article" date="2008" name="Science">
        <title>The Physcomitrella genome reveals evolutionary insights into the conquest of land by plants.</title>
        <authorList>
            <person name="Rensing S."/>
            <person name="Lang D."/>
            <person name="Zimmer A."/>
            <person name="Terry A."/>
            <person name="Salamov A."/>
            <person name="Shapiro H."/>
            <person name="Nishiyama T."/>
            <person name="Perroud P.-F."/>
            <person name="Lindquist E."/>
            <person name="Kamisugi Y."/>
            <person name="Tanahashi T."/>
            <person name="Sakakibara K."/>
            <person name="Fujita T."/>
            <person name="Oishi K."/>
            <person name="Shin-I T."/>
            <person name="Kuroki Y."/>
            <person name="Toyoda A."/>
            <person name="Suzuki Y."/>
            <person name="Hashimoto A."/>
            <person name="Yamaguchi K."/>
            <person name="Sugano A."/>
            <person name="Kohara Y."/>
            <person name="Fujiyama A."/>
            <person name="Anterola A."/>
            <person name="Aoki S."/>
            <person name="Ashton N."/>
            <person name="Barbazuk W.B."/>
            <person name="Barker E."/>
            <person name="Bennetzen J."/>
            <person name="Bezanilla M."/>
            <person name="Blankenship R."/>
            <person name="Cho S.H."/>
            <person name="Dutcher S."/>
            <person name="Estelle M."/>
            <person name="Fawcett J.A."/>
            <person name="Gundlach H."/>
            <person name="Hanada K."/>
            <person name="Heyl A."/>
            <person name="Hicks K.A."/>
            <person name="Hugh J."/>
            <person name="Lohr M."/>
            <person name="Mayer K."/>
            <person name="Melkozernov A."/>
            <person name="Murata T."/>
            <person name="Nelson D."/>
            <person name="Pils B."/>
            <person name="Prigge M."/>
            <person name="Reiss B."/>
            <person name="Renner T."/>
            <person name="Rombauts S."/>
            <person name="Rushton P."/>
            <person name="Sanderfoot A."/>
            <person name="Schween G."/>
            <person name="Shiu S.-H."/>
            <person name="Stueber K."/>
            <person name="Theodoulou F.L."/>
            <person name="Tu H."/>
            <person name="Van de Peer Y."/>
            <person name="Verrier P.J."/>
            <person name="Waters E."/>
            <person name="Wood A."/>
            <person name="Yang L."/>
            <person name="Cove D."/>
            <person name="Cuming A."/>
            <person name="Hasebe M."/>
            <person name="Lucas S."/>
            <person name="Mishler D.B."/>
            <person name="Reski R."/>
            <person name="Grigoriev I."/>
            <person name="Quatrano R.S."/>
            <person name="Boore J.L."/>
        </authorList>
    </citation>
    <scope>NUCLEOTIDE SEQUENCE [LARGE SCALE GENOMIC DNA]</scope>
    <source>
        <strain evidence="3 4">cv. Gransden 2004</strain>
    </source>
</reference>
<dbReference type="InParanoid" id="A9RNH2"/>
<feature type="region of interest" description="Disordered" evidence="1">
    <location>
        <begin position="1"/>
        <end position="22"/>
    </location>
</feature>
<dbReference type="Proteomes" id="UP000006727">
    <property type="component" value="Chromosome 24"/>
</dbReference>
<reference evidence="2 4" key="2">
    <citation type="journal article" date="2018" name="Plant J.">
        <title>The Physcomitrella patens chromosome-scale assembly reveals moss genome structure and evolution.</title>
        <authorList>
            <person name="Lang D."/>
            <person name="Ullrich K.K."/>
            <person name="Murat F."/>
            <person name="Fuchs J."/>
            <person name="Jenkins J."/>
            <person name="Haas F.B."/>
            <person name="Piednoel M."/>
            <person name="Gundlach H."/>
            <person name="Van Bel M."/>
            <person name="Meyberg R."/>
            <person name="Vives C."/>
            <person name="Morata J."/>
            <person name="Symeonidi A."/>
            <person name="Hiss M."/>
            <person name="Muchero W."/>
            <person name="Kamisugi Y."/>
            <person name="Saleh O."/>
            <person name="Blanc G."/>
            <person name="Decker E.L."/>
            <person name="van Gessel N."/>
            <person name="Grimwood J."/>
            <person name="Hayes R.D."/>
            <person name="Graham S.W."/>
            <person name="Gunter L.E."/>
            <person name="McDaniel S.F."/>
            <person name="Hoernstein S.N.W."/>
            <person name="Larsson A."/>
            <person name="Li F.W."/>
            <person name="Perroud P.F."/>
            <person name="Phillips J."/>
            <person name="Ranjan P."/>
            <person name="Rokshar D.S."/>
            <person name="Rothfels C.J."/>
            <person name="Schneider L."/>
            <person name="Shu S."/>
            <person name="Stevenson D.W."/>
            <person name="Thummler F."/>
            <person name="Tillich M."/>
            <person name="Villarreal Aguilar J.C."/>
            <person name="Widiez T."/>
            <person name="Wong G.K."/>
            <person name="Wymore A."/>
            <person name="Zhang Y."/>
            <person name="Zimmer A.D."/>
            <person name="Quatrano R.S."/>
            <person name="Mayer K.F.X."/>
            <person name="Goodstein D."/>
            <person name="Casacuberta J.M."/>
            <person name="Vandepoele K."/>
            <person name="Reski R."/>
            <person name="Cuming A.C."/>
            <person name="Tuskan G.A."/>
            <person name="Maumus F."/>
            <person name="Salse J."/>
            <person name="Schmutz J."/>
            <person name="Rensing S.A."/>
        </authorList>
    </citation>
    <scope>NUCLEOTIDE SEQUENCE [LARGE SCALE GENOMIC DNA]</scope>
    <source>
        <strain evidence="3 4">cv. Gransden 2004</strain>
    </source>
</reference>
<dbReference type="AlphaFoldDB" id="A9RNH2"/>
<evidence type="ECO:0000313" key="4">
    <source>
        <dbReference type="Proteomes" id="UP000006727"/>
    </source>
</evidence>
<gene>
    <name evidence="2" type="ORF">PHYPA_028491</name>
</gene>
<proteinExistence type="predicted"/>
<evidence type="ECO:0000313" key="2">
    <source>
        <dbReference type="EMBL" id="PNR27899.1"/>
    </source>
</evidence>
<keyword evidence="4" id="KW-1185">Reference proteome</keyword>
<dbReference type="EMBL" id="ABEU02000024">
    <property type="protein sequence ID" value="PNR27899.1"/>
    <property type="molecule type" value="Genomic_DNA"/>
</dbReference>
<organism evidence="2">
    <name type="scientific">Physcomitrium patens</name>
    <name type="common">Spreading-leaved earth moss</name>
    <name type="synonym">Physcomitrella patens</name>
    <dbReference type="NCBI Taxonomy" id="3218"/>
    <lineage>
        <taxon>Eukaryota</taxon>
        <taxon>Viridiplantae</taxon>
        <taxon>Streptophyta</taxon>
        <taxon>Embryophyta</taxon>
        <taxon>Bryophyta</taxon>
        <taxon>Bryophytina</taxon>
        <taxon>Bryopsida</taxon>
        <taxon>Funariidae</taxon>
        <taxon>Funariales</taxon>
        <taxon>Funariaceae</taxon>
        <taxon>Physcomitrium</taxon>
    </lineage>
</organism>
<sequence length="126" mass="13751">MPSRRNPVPITNPRHEGAVFAPPRPTLTHARVLNRTLTSPASTYTGYENSHRPRTSAPSRDLRQIRIVTRMEEDEQILRVSGSAGAATFRDSVKNVSMNFGAVGITASATPQWTRSLCNCVCSTAA</sequence>
<dbReference type="HOGENOM" id="CLU_1985330_0_0_1"/>
<reference evidence="3" key="3">
    <citation type="submission" date="2020-12" db="UniProtKB">
        <authorList>
            <consortium name="EnsemblPlants"/>
        </authorList>
    </citation>
    <scope>IDENTIFICATION</scope>
</reference>